<gene>
    <name evidence="1" type="ORF">ASU33_14545</name>
</gene>
<accession>A0A9X0L4K7</accession>
<evidence type="ECO:0000313" key="2">
    <source>
        <dbReference type="Proteomes" id="UP000054223"/>
    </source>
</evidence>
<name>A0A9X0L4K7_SOLP1</name>
<protein>
    <submittedName>
        <fullName evidence="1">Uncharacterized protein</fullName>
    </submittedName>
</protein>
<dbReference type="AlphaFoldDB" id="A0A9X0L4K7"/>
<dbReference type="Proteomes" id="UP000054223">
    <property type="component" value="Unassembled WGS sequence"/>
</dbReference>
<dbReference type="EMBL" id="LNAL01000007">
    <property type="protein sequence ID" value="KUG07552.1"/>
    <property type="molecule type" value="Genomic_DNA"/>
</dbReference>
<evidence type="ECO:0000313" key="1">
    <source>
        <dbReference type="EMBL" id="KUG07552.1"/>
    </source>
</evidence>
<keyword evidence="2" id="KW-1185">Reference proteome</keyword>
<proteinExistence type="predicted"/>
<reference evidence="1 2" key="1">
    <citation type="submission" date="2015-11" db="EMBL/GenBank/DDBJ databases">
        <title>Solirubrum puertoriconensis gen. nov. an environmental bacteria isolated in Puerto Rico.</title>
        <authorList>
            <person name="Cuebas-Irizarry M.F."/>
            <person name="Montalvo-Rodriguez R."/>
        </authorList>
    </citation>
    <scope>NUCLEOTIDE SEQUENCE [LARGE SCALE GENOMIC DNA]</scope>
    <source>
        <strain evidence="1 2">MC1A</strain>
    </source>
</reference>
<sequence>MVDLLQRAQRNRRMVSVQTGGGTFLGYVLSYNPELLMMRTVTRQGMLTSVRSINLGEVSQVHFDDKYVRLIEFKEHNPDAVFGLAAAPDGLEHQYLTVPALLQRAMEVRQLVQLITSSDNDPYGYIVRLTDDELLLEAYTTYGDADGHSVLQVDDVRNVVWSDEDTRTIELLLKQRAAASQ</sequence>
<organism evidence="1 2">
    <name type="scientific">Solirubrum puertoriconensis</name>
    <dbReference type="NCBI Taxonomy" id="1751427"/>
    <lineage>
        <taxon>Bacteria</taxon>
        <taxon>Pseudomonadati</taxon>
        <taxon>Bacteroidota</taxon>
        <taxon>Cytophagia</taxon>
        <taxon>Cytophagales</taxon>
    </lineage>
</organism>
<comment type="caution">
    <text evidence="1">The sequence shown here is derived from an EMBL/GenBank/DDBJ whole genome shotgun (WGS) entry which is preliminary data.</text>
</comment>